<evidence type="ECO:0000256" key="4">
    <source>
        <dbReference type="RuleBase" id="RU003858"/>
    </source>
</evidence>
<dbReference type="GO" id="GO:0005886">
    <property type="term" value="C:plasma membrane"/>
    <property type="evidence" value="ECO:0000318"/>
    <property type="project" value="GO_Central"/>
</dbReference>
<gene>
    <name evidence="7" type="ORF">SELMODRAFT_130326</name>
</gene>
<keyword evidence="5" id="KW-0812">Transmembrane</keyword>
<dbReference type="InterPro" id="IPR010989">
    <property type="entry name" value="SNARE"/>
</dbReference>
<reference evidence="7 8" key="1">
    <citation type="journal article" date="2011" name="Science">
        <title>The Selaginella genome identifies genetic changes associated with the evolution of vascular plants.</title>
        <authorList>
            <person name="Banks J.A."/>
            <person name="Nishiyama T."/>
            <person name="Hasebe M."/>
            <person name="Bowman J.L."/>
            <person name="Gribskov M."/>
            <person name="dePamphilis C."/>
            <person name="Albert V.A."/>
            <person name="Aono N."/>
            <person name="Aoyama T."/>
            <person name="Ambrose B.A."/>
            <person name="Ashton N.W."/>
            <person name="Axtell M.J."/>
            <person name="Barker E."/>
            <person name="Barker M.S."/>
            <person name="Bennetzen J.L."/>
            <person name="Bonawitz N.D."/>
            <person name="Chapple C."/>
            <person name="Cheng C."/>
            <person name="Correa L.G."/>
            <person name="Dacre M."/>
            <person name="DeBarry J."/>
            <person name="Dreyer I."/>
            <person name="Elias M."/>
            <person name="Engstrom E.M."/>
            <person name="Estelle M."/>
            <person name="Feng L."/>
            <person name="Finet C."/>
            <person name="Floyd S.K."/>
            <person name="Frommer W.B."/>
            <person name="Fujita T."/>
            <person name="Gramzow L."/>
            <person name="Gutensohn M."/>
            <person name="Harholt J."/>
            <person name="Hattori M."/>
            <person name="Heyl A."/>
            <person name="Hirai T."/>
            <person name="Hiwatashi Y."/>
            <person name="Ishikawa M."/>
            <person name="Iwata M."/>
            <person name="Karol K.G."/>
            <person name="Koehler B."/>
            <person name="Kolukisaoglu U."/>
            <person name="Kubo M."/>
            <person name="Kurata T."/>
            <person name="Lalonde S."/>
            <person name="Li K."/>
            <person name="Li Y."/>
            <person name="Litt A."/>
            <person name="Lyons E."/>
            <person name="Manning G."/>
            <person name="Maruyama T."/>
            <person name="Michael T.P."/>
            <person name="Mikami K."/>
            <person name="Miyazaki S."/>
            <person name="Morinaga S."/>
            <person name="Murata T."/>
            <person name="Mueller-Roeber B."/>
            <person name="Nelson D.R."/>
            <person name="Obara M."/>
            <person name="Oguri Y."/>
            <person name="Olmstead R.G."/>
            <person name="Onodera N."/>
            <person name="Petersen B.L."/>
            <person name="Pils B."/>
            <person name="Prigge M."/>
            <person name="Rensing S.A."/>
            <person name="Riano-Pachon D.M."/>
            <person name="Roberts A.W."/>
            <person name="Sato Y."/>
            <person name="Scheller H.V."/>
            <person name="Schulz B."/>
            <person name="Schulz C."/>
            <person name="Shakirov E.V."/>
            <person name="Shibagaki N."/>
            <person name="Shinohara N."/>
            <person name="Shippen D.E."/>
            <person name="Soerensen I."/>
            <person name="Sotooka R."/>
            <person name="Sugimoto N."/>
            <person name="Sugita M."/>
            <person name="Sumikawa N."/>
            <person name="Tanurdzic M."/>
            <person name="Theissen G."/>
            <person name="Ulvskov P."/>
            <person name="Wakazuki S."/>
            <person name="Weng J.K."/>
            <person name="Willats W.W."/>
            <person name="Wipf D."/>
            <person name="Wolf P.G."/>
            <person name="Yang L."/>
            <person name="Zimmer A.D."/>
            <person name="Zhu Q."/>
            <person name="Mitros T."/>
            <person name="Hellsten U."/>
            <person name="Loque D."/>
            <person name="Otillar R."/>
            <person name="Salamov A."/>
            <person name="Schmutz J."/>
            <person name="Shapiro H."/>
            <person name="Lindquist E."/>
            <person name="Lucas S."/>
            <person name="Rokhsar D."/>
            <person name="Grigoriev I.V."/>
        </authorList>
    </citation>
    <scope>NUCLEOTIDE SEQUENCE [LARGE SCALE GENOMIC DNA]</scope>
</reference>
<dbReference type="InterPro" id="IPR006011">
    <property type="entry name" value="Syntaxin_N"/>
</dbReference>
<evidence type="ECO:0000259" key="6">
    <source>
        <dbReference type="PROSITE" id="PS50192"/>
    </source>
</evidence>
<dbReference type="PANTHER" id="PTHR19957">
    <property type="entry name" value="SYNTAXIN"/>
    <property type="match status" value="1"/>
</dbReference>
<dbReference type="AlphaFoldDB" id="D8T2C7"/>
<protein>
    <recommendedName>
        <fullName evidence="6">t-SNARE coiled-coil homology domain-containing protein</fullName>
    </recommendedName>
</protein>
<keyword evidence="8" id="KW-1185">Reference proteome</keyword>
<dbReference type="Gene3D" id="1.20.58.70">
    <property type="match status" value="1"/>
</dbReference>
<dbReference type="Proteomes" id="UP000001514">
    <property type="component" value="Unassembled WGS sequence"/>
</dbReference>
<dbReference type="FunCoup" id="D8T2C7">
    <property type="interactions" value="1559"/>
</dbReference>
<accession>D8T2C7</accession>
<dbReference type="HOGENOM" id="CLU_042423_1_1_1"/>
<dbReference type="InParanoid" id="D8T2C7"/>
<organism evidence="8">
    <name type="scientific">Selaginella moellendorffii</name>
    <name type="common">Spikemoss</name>
    <dbReference type="NCBI Taxonomy" id="88036"/>
    <lineage>
        <taxon>Eukaryota</taxon>
        <taxon>Viridiplantae</taxon>
        <taxon>Streptophyta</taxon>
        <taxon>Embryophyta</taxon>
        <taxon>Tracheophyta</taxon>
        <taxon>Lycopodiopsida</taxon>
        <taxon>Selaginellales</taxon>
        <taxon>Selaginellaceae</taxon>
        <taxon>Selaginella</taxon>
    </lineage>
</organism>
<dbReference type="GO" id="GO:0000149">
    <property type="term" value="F:SNARE binding"/>
    <property type="evidence" value="ECO:0000318"/>
    <property type="project" value="GO_Central"/>
</dbReference>
<dbReference type="GO" id="GO:0031201">
    <property type="term" value="C:SNARE complex"/>
    <property type="evidence" value="ECO:0000318"/>
    <property type="project" value="GO_Central"/>
</dbReference>
<evidence type="ECO:0000256" key="2">
    <source>
        <dbReference type="ARBA" id="ARBA00022448"/>
    </source>
</evidence>
<evidence type="ECO:0000256" key="3">
    <source>
        <dbReference type="ARBA" id="ARBA00022927"/>
    </source>
</evidence>
<dbReference type="PROSITE" id="PS00914">
    <property type="entry name" value="SYNTAXIN"/>
    <property type="match status" value="1"/>
</dbReference>
<sequence>MNDLLRSSLRSSQSYLDLKRDVLRDLEVGPEMELGSLETEKNLEHFFDEVEQINIGMEKIQQLLSKLQDANEESRGIYKALAMKAIRDRMDKDVLEVLRLAKSIKDRLEELDKANIVNRKIPGCEQGTPADRTRMSITMSMRMKLKDLMGDFQALRQKMMGEYRETVERRYFTVTGHQADEETIEKIIETGESEVFVQRAIQDQGRGQVLETIREIQERHDAVKEIEKNLLELHQIFLDMAVLVEAQGEQLNDIERHMSMAANYVDKGNSQLHYAKQHQRSSRKCTLIAIILLLVVLMVVVIPVVTSFKSA</sequence>
<evidence type="ECO:0000313" key="7">
    <source>
        <dbReference type="EMBL" id="EFJ09239.1"/>
    </source>
</evidence>
<dbReference type="OrthoDB" id="10255013at2759"/>
<name>D8T2C7_SELML</name>
<evidence type="ECO:0000256" key="1">
    <source>
        <dbReference type="ARBA" id="ARBA00009063"/>
    </source>
</evidence>
<dbReference type="SMART" id="SM00503">
    <property type="entry name" value="SynN"/>
    <property type="match status" value="1"/>
</dbReference>
<keyword evidence="5" id="KW-1133">Transmembrane helix</keyword>
<dbReference type="InterPro" id="IPR000727">
    <property type="entry name" value="T_SNARE_dom"/>
</dbReference>
<dbReference type="FunFam" id="1.20.58.70:FF:000003">
    <property type="entry name" value="Qa-SNARE, Sso1/Syntaxin1-type, SYP12A-group"/>
    <property type="match status" value="1"/>
</dbReference>
<feature type="domain" description="T-SNARE coiled-coil homology" evidence="6">
    <location>
        <begin position="213"/>
        <end position="275"/>
    </location>
</feature>
<dbReference type="SUPFAM" id="SSF47661">
    <property type="entry name" value="t-snare proteins"/>
    <property type="match status" value="1"/>
</dbReference>
<comment type="similarity">
    <text evidence="1 4">Belongs to the syntaxin family.</text>
</comment>
<dbReference type="GO" id="GO:0006887">
    <property type="term" value="P:exocytosis"/>
    <property type="evidence" value="ECO:0000318"/>
    <property type="project" value="GO_Central"/>
</dbReference>
<dbReference type="CDD" id="cd15848">
    <property type="entry name" value="SNARE_syntaxin1-like"/>
    <property type="match status" value="1"/>
</dbReference>
<dbReference type="PROSITE" id="PS50192">
    <property type="entry name" value="T_SNARE"/>
    <property type="match status" value="1"/>
</dbReference>
<dbReference type="GO" id="GO:0005484">
    <property type="term" value="F:SNAP receptor activity"/>
    <property type="evidence" value="ECO:0000318"/>
    <property type="project" value="GO_Central"/>
</dbReference>
<proteinExistence type="inferred from homology"/>
<dbReference type="GO" id="GO:0012505">
    <property type="term" value="C:endomembrane system"/>
    <property type="evidence" value="ECO:0000318"/>
    <property type="project" value="GO_Central"/>
</dbReference>
<keyword evidence="2" id="KW-0813">Transport</keyword>
<dbReference type="KEGG" id="smo:SELMODRAFT_130326"/>
<evidence type="ECO:0000313" key="8">
    <source>
        <dbReference type="Proteomes" id="UP000001514"/>
    </source>
</evidence>
<dbReference type="Pfam" id="PF00804">
    <property type="entry name" value="Syntaxin"/>
    <property type="match status" value="1"/>
</dbReference>
<dbReference type="FunFam" id="1.20.5.110:FF:000008">
    <property type="entry name" value="Syntaxin 132"/>
    <property type="match status" value="1"/>
</dbReference>
<dbReference type="SMART" id="SM00397">
    <property type="entry name" value="t_SNARE"/>
    <property type="match status" value="1"/>
</dbReference>
<dbReference type="OMA" id="AQGNMLN"/>
<dbReference type="Gramene" id="EFJ09239">
    <property type="protein sequence ID" value="EFJ09239"/>
    <property type="gene ID" value="SELMODRAFT_130326"/>
</dbReference>
<dbReference type="CDD" id="cd00179">
    <property type="entry name" value="SynN"/>
    <property type="match status" value="1"/>
</dbReference>
<evidence type="ECO:0000256" key="5">
    <source>
        <dbReference type="SAM" id="Phobius"/>
    </source>
</evidence>
<dbReference type="InterPro" id="IPR006012">
    <property type="entry name" value="Syntaxin/epimorphin_CS"/>
</dbReference>
<feature type="transmembrane region" description="Helical" evidence="5">
    <location>
        <begin position="285"/>
        <end position="305"/>
    </location>
</feature>
<dbReference type="Gene3D" id="1.20.5.110">
    <property type="match status" value="1"/>
</dbReference>
<dbReference type="eggNOG" id="KOG0810">
    <property type="taxonomic scope" value="Eukaryota"/>
</dbReference>
<dbReference type="GO" id="GO:0006906">
    <property type="term" value="P:vesicle fusion"/>
    <property type="evidence" value="ECO:0000318"/>
    <property type="project" value="GO_Central"/>
</dbReference>
<dbReference type="PANTHER" id="PTHR19957:SF251">
    <property type="entry name" value="SYNTAXIN-RELATED PROTEIN KNOLLE"/>
    <property type="match status" value="1"/>
</dbReference>
<dbReference type="InterPro" id="IPR045242">
    <property type="entry name" value="Syntaxin"/>
</dbReference>
<keyword evidence="3" id="KW-0653">Protein transport</keyword>
<keyword evidence="5" id="KW-0472">Membrane</keyword>
<dbReference type="EMBL" id="GL377665">
    <property type="protein sequence ID" value="EFJ09239.1"/>
    <property type="molecule type" value="Genomic_DNA"/>
</dbReference>
<dbReference type="GO" id="GO:0048278">
    <property type="term" value="P:vesicle docking"/>
    <property type="evidence" value="ECO:0000318"/>
    <property type="project" value="GO_Central"/>
</dbReference>
<dbReference type="GO" id="GO:0006886">
    <property type="term" value="P:intracellular protein transport"/>
    <property type="evidence" value="ECO:0000318"/>
    <property type="project" value="GO_Central"/>
</dbReference>
<dbReference type="Pfam" id="PF05739">
    <property type="entry name" value="SNARE"/>
    <property type="match status" value="1"/>
</dbReference>
<dbReference type="STRING" id="88036.D8T2C7"/>